<feature type="repeat" description="PPR" evidence="4">
    <location>
        <begin position="216"/>
        <end position="246"/>
    </location>
</feature>
<accession>A0A1D1YSR8</accession>
<evidence type="ECO:0000256" key="2">
    <source>
        <dbReference type="ARBA" id="ARBA00022737"/>
    </source>
</evidence>
<organism evidence="6">
    <name type="scientific">Anthurium amnicola</name>
    <dbReference type="NCBI Taxonomy" id="1678845"/>
    <lineage>
        <taxon>Eukaryota</taxon>
        <taxon>Viridiplantae</taxon>
        <taxon>Streptophyta</taxon>
        <taxon>Embryophyta</taxon>
        <taxon>Tracheophyta</taxon>
        <taxon>Spermatophyta</taxon>
        <taxon>Magnoliopsida</taxon>
        <taxon>Liliopsida</taxon>
        <taxon>Araceae</taxon>
        <taxon>Pothoideae</taxon>
        <taxon>Potheae</taxon>
        <taxon>Anthurium</taxon>
    </lineage>
</organism>
<dbReference type="AlphaFoldDB" id="A0A1D1YSR8"/>
<dbReference type="PANTHER" id="PTHR47926:SF434">
    <property type="entry name" value="PENTATRICOPEPTIDE REPEAT SUPERFAMILY PROTEIN"/>
    <property type="match status" value="1"/>
</dbReference>
<keyword evidence="3" id="KW-0809">Transit peptide</keyword>
<evidence type="ECO:0000256" key="4">
    <source>
        <dbReference type="PROSITE-ProRule" id="PRU00708"/>
    </source>
</evidence>
<sequence length="553" mass="62668">MVFRHMLETGFEFDLYMMNRVLLMHVKRGMIVDARRLFDEIPQRNVVSWNTMISGLVDAGVYEDAFRLFLLMRDEQDDANARTFASALRASAGLGVAFYGRQVHTCAVKMALSTDIFISSALIDMYCKCGCIREARSVFDEISEKTIVGWNTIIAGYALHGYSEEALDLYYEMCDSGVKMDHFTYSIIIRICSRLASLEHAKQAHAGLVRNGFGLDIVANTALVDFYCKWGRMEDARNVFDKMPKKNVISWNALIAGYAHHGRGSEAVDMFEKMLKEGMIPNHVTFLAVLGACSYSGLLDKGWEIFESMTNNHKIKPRAMHYACMVELLGREGLLDDAFALIRKAPFSPTANMWAALLTACRVHKNLELGKLAAEKLYGMEAEKLSNYIVLLNIYYSTGRSAEAAKVLETLRKRGLRLLPACSWIEIKKQPYRFLFADKSHAQSGEIYRRLDALMEMIIELGYSPNEKSLLPDVGEHEERMPRYHSEKLAIAFGLISTVAGTPLQVVQGHRICQDCHSVIKLIAKVTRRYIVIRDASRFHHFRDGVCSCGDYW</sequence>
<evidence type="ECO:0000256" key="1">
    <source>
        <dbReference type="ARBA" id="ARBA00006643"/>
    </source>
</evidence>
<dbReference type="InterPro" id="IPR002885">
    <property type="entry name" value="PPR_rpt"/>
</dbReference>
<dbReference type="FunFam" id="1.25.40.10:FF:002966">
    <property type="entry name" value="Pentatricopeptide repeat-containing protein At5g50390, chloroplastic"/>
    <property type="match status" value="1"/>
</dbReference>
<gene>
    <name evidence="6" type="primary">PCMP-H58_1</name>
    <name evidence="6" type="ORF">g.80765</name>
</gene>
<dbReference type="PANTHER" id="PTHR47926">
    <property type="entry name" value="PENTATRICOPEPTIDE REPEAT-CONTAINING PROTEIN"/>
    <property type="match status" value="1"/>
</dbReference>
<dbReference type="Pfam" id="PF13041">
    <property type="entry name" value="PPR_2"/>
    <property type="match status" value="3"/>
</dbReference>
<dbReference type="GO" id="GO:0008270">
    <property type="term" value="F:zinc ion binding"/>
    <property type="evidence" value="ECO:0007669"/>
    <property type="project" value="InterPro"/>
</dbReference>
<feature type="repeat" description="PPR" evidence="4">
    <location>
        <begin position="146"/>
        <end position="180"/>
    </location>
</feature>
<dbReference type="Pfam" id="PF01535">
    <property type="entry name" value="PPR"/>
    <property type="match status" value="1"/>
</dbReference>
<dbReference type="InterPro" id="IPR032867">
    <property type="entry name" value="DYW_dom"/>
</dbReference>
<dbReference type="GO" id="GO:0003723">
    <property type="term" value="F:RNA binding"/>
    <property type="evidence" value="ECO:0007669"/>
    <property type="project" value="InterPro"/>
</dbReference>
<dbReference type="InterPro" id="IPR011990">
    <property type="entry name" value="TPR-like_helical_dom_sf"/>
</dbReference>
<evidence type="ECO:0000313" key="6">
    <source>
        <dbReference type="EMBL" id="JAT57695.1"/>
    </source>
</evidence>
<dbReference type="InterPro" id="IPR046960">
    <property type="entry name" value="PPR_At4g14850-like_plant"/>
</dbReference>
<evidence type="ECO:0000256" key="3">
    <source>
        <dbReference type="ARBA" id="ARBA00022946"/>
    </source>
</evidence>
<protein>
    <submittedName>
        <fullName evidence="6">Pentatricopeptide repeat-containing protein At5g50390, chloroplastic</fullName>
    </submittedName>
</protein>
<dbReference type="EMBL" id="GDJX01010241">
    <property type="protein sequence ID" value="JAT57695.1"/>
    <property type="molecule type" value="Transcribed_RNA"/>
</dbReference>
<dbReference type="NCBIfam" id="TIGR00756">
    <property type="entry name" value="PPR"/>
    <property type="match status" value="5"/>
</dbReference>
<keyword evidence="2" id="KW-0677">Repeat</keyword>
<dbReference type="PROSITE" id="PS51375">
    <property type="entry name" value="PPR"/>
    <property type="match status" value="5"/>
</dbReference>
<dbReference type="InterPro" id="IPR046848">
    <property type="entry name" value="E_motif"/>
</dbReference>
<dbReference type="Pfam" id="PF20431">
    <property type="entry name" value="E_motif"/>
    <property type="match status" value="1"/>
</dbReference>
<dbReference type="Gene3D" id="1.25.40.10">
    <property type="entry name" value="Tetratricopeptide repeat domain"/>
    <property type="match status" value="4"/>
</dbReference>
<feature type="repeat" description="PPR" evidence="4">
    <location>
        <begin position="45"/>
        <end position="75"/>
    </location>
</feature>
<feature type="repeat" description="PPR" evidence="4">
    <location>
        <begin position="115"/>
        <end position="145"/>
    </location>
</feature>
<name>A0A1D1YSR8_9ARAE</name>
<evidence type="ECO:0000259" key="5">
    <source>
        <dbReference type="Pfam" id="PF14432"/>
    </source>
</evidence>
<dbReference type="FunFam" id="1.25.40.10:FF:000488">
    <property type="entry name" value="Pentatricopeptide repeat-containing protein, mitochondrial"/>
    <property type="match status" value="1"/>
</dbReference>
<feature type="repeat" description="PPR" evidence="4">
    <location>
        <begin position="247"/>
        <end position="281"/>
    </location>
</feature>
<comment type="similarity">
    <text evidence="1">Belongs to the PPR family. PCMP-H subfamily.</text>
</comment>
<proteinExistence type="inferred from homology"/>
<reference evidence="6" key="1">
    <citation type="submission" date="2015-07" db="EMBL/GenBank/DDBJ databases">
        <title>Transcriptome Assembly of Anthurium amnicola.</title>
        <authorList>
            <person name="Suzuki J."/>
        </authorList>
    </citation>
    <scope>NUCLEOTIDE SEQUENCE</scope>
</reference>
<dbReference type="Pfam" id="PF14432">
    <property type="entry name" value="DYW_deaminase"/>
    <property type="match status" value="1"/>
</dbReference>
<dbReference type="GO" id="GO:0009451">
    <property type="term" value="P:RNA modification"/>
    <property type="evidence" value="ECO:0007669"/>
    <property type="project" value="InterPro"/>
</dbReference>
<feature type="domain" description="DYW" evidence="5">
    <location>
        <begin position="462"/>
        <end position="553"/>
    </location>
</feature>